<feature type="coiled-coil region" evidence="9">
    <location>
        <begin position="251"/>
        <end position="376"/>
    </location>
</feature>
<comment type="caution">
    <text evidence="10">The sequence shown here is derived from an EMBL/GenBank/DDBJ whole genome shotgun (WGS) entry which is preliminary data.</text>
</comment>
<dbReference type="GO" id="GO:0030915">
    <property type="term" value="C:Smc5-Smc6 complex"/>
    <property type="evidence" value="ECO:0007669"/>
    <property type="project" value="TreeGrafter"/>
</dbReference>
<dbReference type="RefSeq" id="WP_035195489.1">
    <property type="nucleotide sequence ID" value="NZ_JJRY01000007.1"/>
</dbReference>
<feature type="coiled-coil region" evidence="9">
    <location>
        <begin position="664"/>
        <end position="722"/>
    </location>
</feature>
<dbReference type="OrthoDB" id="2481648at2"/>
<dbReference type="PANTHER" id="PTHR19306">
    <property type="entry name" value="STRUCTURAL MAINTENANCE OF CHROMOSOMES 5,6 SMC5, SMC6"/>
    <property type="match status" value="1"/>
</dbReference>
<evidence type="ECO:0000256" key="6">
    <source>
        <dbReference type="ARBA" id="ARBA00023054"/>
    </source>
</evidence>
<dbReference type="GO" id="GO:0003684">
    <property type="term" value="F:damaged DNA binding"/>
    <property type="evidence" value="ECO:0007669"/>
    <property type="project" value="TreeGrafter"/>
</dbReference>
<keyword evidence="2" id="KW-0158">Chromosome</keyword>
<protein>
    <recommendedName>
        <fullName evidence="12">Chromosome segregation protein SMC</fullName>
    </recommendedName>
</protein>
<dbReference type="Gene3D" id="3.40.50.300">
    <property type="entry name" value="P-loop containing nucleotide triphosphate hydrolases"/>
    <property type="match status" value="2"/>
</dbReference>
<evidence type="ECO:0000256" key="3">
    <source>
        <dbReference type="ARBA" id="ARBA00022741"/>
    </source>
</evidence>
<dbReference type="GO" id="GO:0035861">
    <property type="term" value="C:site of double-strand break"/>
    <property type="evidence" value="ECO:0007669"/>
    <property type="project" value="TreeGrafter"/>
</dbReference>
<evidence type="ECO:0000256" key="2">
    <source>
        <dbReference type="ARBA" id="ARBA00022454"/>
    </source>
</evidence>
<dbReference type="InterPro" id="IPR027417">
    <property type="entry name" value="P-loop_NTPase"/>
</dbReference>
<sequence length="1072" mass="125686">MIPWRLKYSGIRDYPPTQLDLSGANEHVLITGPNGSGKSTITFCMGAVLYSAKVDVEGLKSRNLAPDHTWKATISLLFKNEGKMKIDAQDFLEFTLKIVQEPGQPMKKEFHISKGDRIDEWEETVRYTSGDRVLNFSAYKKDLQYKYKVDPDLFYLIWYQQEVNQFAVMHPEERFRIFSEMHGIDKVQRDWEESMERVKETEETVRAAETNVKFMKQELQMKKVALDHYLDNQKRLNSGGKLYLASLFQLENHYKKEIDRLEDVLQQLSEDIQEAQDDMNLKKSLQEKENDQLLQYKANYDELEAKITIQGKVVQKTSGELKLIEQNIRDLDKELESIVAKKNQIVKTEEEVKLELEKLQTEQKKTCEQIKENEQLLTNLNKTWQEKVETIAALKHQVKEDARLEKEHRERLSQYVSSHAIQEKIDLFDKRIKENKDQLYYQKNVQEKLTAEQKMLLEGKNTSTRQMESLQYFRSKGINAYTLQELIELTDDAQLKDEQRFNSIKYTVFFDGKFVTPPNDLYHVPLMTIVPDRSVTKLPELHLKVKERLFENELPYAIKALWWVEQFFKEGAFSIKNGVLIDPIGLRGQQEKERYILSFKALKLRREEIEQQLNGLAESISELTTTISEDTKTIQELNSIIHGVRESEAFMISEHERVIRKRKLENEIKLQAENEEERKRLQEKERTLIGRQIRQEHSKKILDEEAEVYRELGKLKDKYEERTLLQKKQDLEKSALLNHKALLDGYHDELEEVDKKISKTDRTIRKIKESIEDAERNIKQIEKQQTNHSDDLDAAKNELVQIIKELEDLKQLVPTLYTETAEAVSFEGLPSVSQLKQNCENGKITFDGARTEKEIDPAAPENYETVKKEFERLDSEYHRFTILLDQDKERMANLQDQLETTINMRVLELQRRFKMYMSQFQFEGDITWDSYEDKKKRTHFSLYIKARKEGHRGTLEDVSTKARGGKVGKGVSGGEESLSSLLFALALLQNLQTTPGFIVLDEFDSALDEVRKVKVFDLYEQELKRKLIILTPKSHEDEYLGRFNKAFIVRHNPTIPESKVVGIVKKKQEHQV</sequence>
<keyword evidence="6 9" id="KW-0175">Coiled coil</keyword>
<dbReference type="CDD" id="cd00267">
    <property type="entry name" value="ABC_ATPase"/>
    <property type="match status" value="1"/>
</dbReference>
<evidence type="ECO:0000313" key="11">
    <source>
        <dbReference type="Proteomes" id="UP000027936"/>
    </source>
</evidence>
<keyword evidence="4" id="KW-0227">DNA damage</keyword>
<evidence type="ECO:0008006" key="12">
    <source>
        <dbReference type="Google" id="ProtNLM"/>
    </source>
</evidence>
<evidence type="ECO:0000256" key="4">
    <source>
        <dbReference type="ARBA" id="ARBA00022763"/>
    </source>
</evidence>
<comment type="subcellular location">
    <subcellularLocation>
        <location evidence="1">Chromosome</location>
    </subcellularLocation>
</comment>
<gene>
    <name evidence="10" type="ORF">M670_02124</name>
</gene>
<evidence type="ECO:0000256" key="7">
    <source>
        <dbReference type="ARBA" id="ARBA00023172"/>
    </source>
</evidence>
<name>A0A072NNK4_SCHAZ</name>
<dbReference type="PATRIC" id="fig|1348973.3.peg.2058"/>
<accession>A0A072NNK4</accession>
<feature type="coiled-coil region" evidence="9">
    <location>
        <begin position="184"/>
        <end position="218"/>
    </location>
</feature>
<dbReference type="SUPFAM" id="SSF52540">
    <property type="entry name" value="P-loop containing nucleoside triphosphate hydrolases"/>
    <property type="match status" value="2"/>
</dbReference>
<reference evidence="10 11" key="1">
    <citation type="submission" date="2014-04" db="EMBL/GenBank/DDBJ databases">
        <title>Draft genome sequence of Bacillus azotoformans MEV2011, a (co-) denitrifying strain unable to grow in the presence of oxygen.</title>
        <authorList>
            <person name="Nielsen M."/>
            <person name="Schreiber L."/>
            <person name="Finster K."/>
            <person name="Schramm A."/>
        </authorList>
    </citation>
    <scope>NUCLEOTIDE SEQUENCE [LARGE SCALE GENOMIC DNA]</scope>
    <source>
        <strain evidence="10 11">MEV2011</strain>
    </source>
</reference>
<evidence type="ECO:0000256" key="8">
    <source>
        <dbReference type="ARBA" id="ARBA00023204"/>
    </source>
</evidence>
<dbReference type="EMBL" id="JJRY01000007">
    <property type="protein sequence ID" value="KEF38498.1"/>
    <property type="molecule type" value="Genomic_DNA"/>
</dbReference>
<keyword evidence="3" id="KW-0547">Nucleotide-binding</keyword>
<evidence type="ECO:0000256" key="5">
    <source>
        <dbReference type="ARBA" id="ARBA00022840"/>
    </source>
</evidence>
<evidence type="ECO:0000256" key="9">
    <source>
        <dbReference type="SAM" id="Coils"/>
    </source>
</evidence>
<dbReference type="GO" id="GO:0003697">
    <property type="term" value="F:single-stranded DNA binding"/>
    <property type="evidence" value="ECO:0007669"/>
    <property type="project" value="TreeGrafter"/>
</dbReference>
<dbReference type="Proteomes" id="UP000027936">
    <property type="component" value="Unassembled WGS sequence"/>
</dbReference>
<keyword evidence="7" id="KW-0233">DNA recombination</keyword>
<dbReference type="GO" id="GO:0000724">
    <property type="term" value="P:double-strand break repair via homologous recombination"/>
    <property type="evidence" value="ECO:0007669"/>
    <property type="project" value="TreeGrafter"/>
</dbReference>
<dbReference type="PANTHER" id="PTHR19306:SF6">
    <property type="entry name" value="STRUCTURAL MAINTENANCE OF CHROMOSOMES PROTEIN 6"/>
    <property type="match status" value="1"/>
</dbReference>
<feature type="coiled-coil region" evidence="9">
    <location>
        <begin position="757"/>
        <end position="812"/>
    </location>
</feature>
<keyword evidence="5" id="KW-0067">ATP-binding</keyword>
<proteinExistence type="predicted"/>
<organism evidence="10 11">
    <name type="scientific">Schinkia azotoformans MEV2011</name>
    <dbReference type="NCBI Taxonomy" id="1348973"/>
    <lineage>
        <taxon>Bacteria</taxon>
        <taxon>Bacillati</taxon>
        <taxon>Bacillota</taxon>
        <taxon>Bacilli</taxon>
        <taxon>Bacillales</taxon>
        <taxon>Bacillaceae</taxon>
        <taxon>Calidifontibacillus/Schinkia group</taxon>
        <taxon>Schinkia</taxon>
    </lineage>
</organism>
<evidence type="ECO:0000313" key="10">
    <source>
        <dbReference type="EMBL" id="KEF38498.1"/>
    </source>
</evidence>
<dbReference type="GO" id="GO:0005524">
    <property type="term" value="F:ATP binding"/>
    <property type="evidence" value="ECO:0007669"/>
    <property type="project" value="UniProtKB-KW"/>
</dbReference>
<dbReference type="AlphaFoldDB" id="A0A072NNK4"/>
<keyword evidence="8" id="KW-0234">DNA repair</keyword>
<feature type="coiled-coil region" evidence="9">
    <location>
        <begin position="599"/>
        <end position="626"/>
    </location>
</feature>
<evidence type="ECO:0000256" key="1">
    <source>
        <dbReference type="ARBA" id="ARBA00004286"/>
    </source>
</evidence>